<name>A0A7W7WFT8_9ACTN</name>
<protein>
    <submittedName>
        <fullName evidence="2">Uncharacterized protein (TIGR04222 family)</fullName>
    </submittedName>
</protein>
<keyword evidence="1" id="KW-1133">Transmembrane helix</keyword>
<evidence type="ECO:0000313" key="3">
    <source>
        <dbReference type="Proteomes" id="UP000573327"/>
    </source>
</evidence>
<reference evidence="2 3" key="1">
    <citation type="submission" date="2020-08" db="EMBL/GenBank/DDBJ databases">
        <title>Sequencing the genomes of 1000 actinobacteria strains.</title>
        <authorList>
            <person name="Klenk H.-P."/>
        </authorList>
    </citation>
    <scope>NUCLEOTIDE SEQUENCE [LARGE SCALE GENOMIC DNA]</scope>
    <source>
        <strain evidence="2 3">DSM 44786</strain>
    </source>
</reference>
<dbReference type="NCBIfam" id="TIGR04222">
    <property type="entry name" value="near_uncomplex"/>
    <property type="match status" value="1"/>
</dbReference>
<dbReference type="AlphaFoldDB" id="A0A7W7WFT8"/>
<comment type="caution">
    <text evidence="2">The sequence shown here is derived from an EMBL/GenBank/DDBJ whole genome shotgun (WGS) entry which is preliminary data.</text>
</comment>
<accession>A0A7W7WFT8</accession>
<keyword evidence="3" id="KW-1185">Reference proteome</keyword>
<keyword evidence="1" id="KW-0812">Transmembrane</keyword>
<feature type="transmembrane region" description="Helical" evidence="1">
    <location>
        <begin position="145"/>
        <end position="164"/>
    </location>
</feature>
<evidence type="ECO:0000256" key="1">
    <source>
        <dbReference type="SAM" id="Phobius"/>
    </source>
</evidence>
<organism evidence="2 3">
    <name type="scientific">Kitasatospora gansuensis</name>
    <dbReference type="NCBI Taxonomy" id="258050"/>
    <lineage>
        <taxon>Bacteria</taxon>
        <taxon>Bacillati</taxon>
        <taxon>Actinomycetota</taxon>
        <taxon>Actinomycetes</taxon>
        <taxon>Kitasatosporales</taxon>
        <taxon>Streptomycetaceae</taxon>
        <taxon>Kitasatospora</taxon>
    </lineage>
</organism>
<keyword evidence="1" id="KW-0472">Membrane</keyword>
<sequence length="253" mass="27568">MEFYRAERENADGSLADLDVYQLARLAKTVKATVLVGMYEQGRLVASTSGTVTVVDPEPRDRVEAALIEAAGPTRTVRITKLFEADLGRDAERDAELARRGLLEDRELYDRVAGPRASAARLVAVLVLLAGVVSVWWSVAQGKDVLRPAAFFVAILSVAMRSVFRWPPLRRFPTDLADRLLAAARADVGKAVGAGDAGDPPLVRAVALHGLSALPKDHDLVVATATAEAEDRRTFDELMRRHREAAEGQARKY</sequence>
<gene>
    <name evidence="2" type="ORF">F4556_000279</name>
</gene>
<feature type="transmembrane region" description="Helical" evidence="1">
    <location>
        <begin position="119"/>
        <end position="139"/>
    </location>
</feature>
<dbReference type="InterPro" id="IPR026467">
    <property type="entry name" value="Ser/Gly_Cys_C_dom"/>
</dbReference>
<proteinExistence type="predicted"/>
<evidence type="ECO:0000313" key="2">
    <source>
        <dbReference type="EMBL" id="MBB4944744.1"/>
    </source>
</evidence>
<dbReference type="Proteomes" id="UP000573327">
    <property type="component" value="Unassembled WGS sequence"/>
</dbReference>
<dbReference type="EMBL" id="JACHJR010000001">
    <property type="protein sequence ID" value="MBB4944744.1"/>
    <property type="molecule type" value="Genomic_DNA"/>
</dbReference>